<evidence type="ECO:0000256" key="1">
    <source>
        <dbReference type="ARBA" id="ARBA00022801"/>
    </source>
</evidence>
<dbReference type="Proteomes" id="UP001149074">
    <property type="component" value="Unassembled WGS sequence"/>
</dbReference>
<dbReference type="GO" id="GO:0016042">
    <property type="term" value="P:lipid catabolic process"/>
    <property type="evidence" value="ECO:0007669"/>
    <property type="project" value="InterPro"/>
</dbReference>
<organism evidence="2 3">
    <name type="scientific">Penicillium argentinense</name>
    <dbReference type="NCBI Taxonomy" id="1131581"/>
    <lineage>
        <taxon>Eukaryota</taxon>
        <taxon>Fungi</taxon>
        <taxon>Dikarya</taxon>
        <taxon>Ascomycota</taxon>
        <taxon>Pezizomycotina</taxon>
        <taxon>Eurotiomycetes</taxon>
        <taxon>Eurotiomycetidae</taxon>
        <taxon>Eurotiales</taxon>
        <taxon>Aspergillaceae</taxon>
        <taxon>Penicillium</taxon>
    </lineage>
</organism>
<proteinExistence type="predicted"/>
<keyword evidence="1" id="KW-0378">Hydrolase</keyword>
<dbReference type="GO" id="GO:0072330">
    <property type="term" value="P:monocarboxylic acid biosynthetic process"/>
    <property type="evidence" value="ECO:0007669"/>
    <property type="project" value="UniProtKB-ARBA"/>
</dbReference>
<sequence length="299" mass="31666">MAAALNLGWWVFTTDYEGLDAQFSVGFQSGHAVLDSVRAILHEGPNIGLSESPLYALWGYSGGALASSWAAELQPAYAPELNFAGVALGGLTPNVSSVLRTINKGSNAGLAFSGIYGQAKAYPNMTHWLSSNLLPSKSEDFYTLAGGCLSQSSGDGASQDIFSYFKDGEASFFQAVPRSIFQWSGQMGVHGIPRAPLFAYKATSDEISVVADTNLLVKRYCSDGARIEYHRDLVGNHETEAITGSASALQWLNTRLNGDQVEDGCATEDVVLSSLSIGTAAVLGEQIFSILQSAIGGML</sequence>
<dbReference type="GO" id="GO:0004806">
    <property type="term" value="F:triacylglycerol lipase activity"/>
    <property type="evidence" value="ECO:0007669"/>
    <property type="project" value="InterPro"/>
</dbReference>
<dbReference type="AlphaFoldDB" id="A0A9W9FQL5"/>
<dbReference type="EMBL" id="JAPQKI010000004">
    <property type="protein sequence ID" value="KAJ5104225.1"/>
    <property type="molecule type" value="Genomic_DNA"/>
</dbReference>
<evidence type="ECO:0000313" key="2">
    <source>
        <dbReference type="EMBL" id="KAJ5104225.1"/>
    </source>
</evidence>
<accession>A0A9W9FQL5</accession>
<dbReference type="PANTHER" id="PTHR34853">
    <property type="match status" value="1"/>
</dbReference>
<dbReference type="OrthoDB" id="2373480at2759"/>
<dbReference type="InterPro" id="IPR029058">
    <property type="entry name" value="AB_hydrolase_fold"/>
</dbReference>
<gene>
    <name evidence="2" type="ORF">N7532_004754</name>
</gene>
<comment type="caution">
    <text evidence="2">The sequence shown here is derived from an EMBL/GenBank/DDBJ whole genome shotgun (WGS) entry which is preliminary data.</text>
</comment>
<dbReference type="RefSeq" id="XP_056477605.1">
    <property type="nucleotide sequence ID" value="XM_056617248.1"/>
</dbReference>
<dbReference type="Gene3D" id="3.40.50.1820">
    <property type="entry name" value="alpha/beta hydrolase"/>
    <property type="match status" value="2"/>
</dbReference>
<name>A0A9W9FQL5_9EURO</name>
<evidence type="ECO:0008006" key="4">
    <source>
        <dbReference type="Google" id="ProtNLM"/>
    </source>
</evidence>
<dbReference type="GeneID" id="81356227"/>
<evidence type="ECO:0000313" key="3">
    <source>
        <dbReference type="Proteomes" id="UP001149074"/>
    </source>
</evidence>
<protein>
    <recommendedName>
        <fullName evidence="4">LIP-domain-containing protein</fullName>
    </recommendedName>
</protein>
<keyword evidence="3" id="KW-1185">Reference proteome</keyword>
<dbReference type="InterPro" id="IPR005152">
    <property type="entry name" value="Lipase_secreted"/>
</dbReference>
<reference evidence="2" key="2">
    <citation type="journal article" date="2023" name="IMA Fungus">
        <title>Comparative genomic study of the Penicillium genus elucidates a diverse pangenome and 15 lateral gene transfer events.</title>
        <authorList>
            <person name="Petersen C."/>
            <person name="Sorensen T."/>
            <person name="Nielsen M.R."/>
            <person name="Sondergaard T.E."/>
            <person name="Sorensen J.L."/>
            <person name="Fitzpatrick D.A."/>
            <person name="Frisvad J.C."/>
            <person name="Nielsen K.L."/>
        </authorList>
    </citation>
    <scope>NUCLEOTIDE SEQUENCE</scope>
    <source>
        <strain evidence="2">IBT 30761</strain>
    </source>
</reference>
<dbReference type="Pfam" id="PF03583">
    <property type="entry name" value="LIP"/>
    <property type="match status" value="1"/>
</dbReference>
<dbReference type="SUPFAM" id="SSF53474">
    <property type="entry name" value="alpha/beta-Hydrolases"/>
    <property type="match status" value="1"/>
</dbReference>
<reference evidence="2" key="1">
    <citation type="submission" date="2022-11" db="EMBL/GenBank/DDBJ databases">
        <authorList>
            <person name="Petersen C."/>
        </authorList>
    </citation>
    <scope>NUCLEOTIDE SEQUENCE</scope>
    <source>
        <strain evidence="2">IBT 30761</strain>
    </source>
</reference>
<dbReference type="GO" id="GO:0017000">
    <property type="term" value="P:antibiotic biosynthetic process"/>
    <property type="evidence" value="ECO:0007669"/>
    <property type="project" value="UniProtKB-ARBA"/>
</dbReference>
<dbReference type="PANTHER" id="PTHR34853:SF5">
    <property type="entry name" value="LIP-DOMAIN-CONTAINING PROTEIN-RELATED"/>
    <property type="match status" value="1"/>
</dbReference>